<gene>
    <name evidence="4" type="ORF">EKE94_14335</name>
</gene>
<dbReference type="GO" id="GO:0004370">
    <property type="term" value="F:glycerol kinase activity"/>
    <property type="evidence" value="ECO:0007669"/>
    <property type="project" value="TreeGrafter"/>
</dbReference>
<dbReference type="PANTHER" id="PTHR10196">
    <property type="entry name" value="SUGAR KINASE"/>
    <property type="match status" value="1"/>
</dbReference>
<dbReference type="EMBL" id="RQXX01000005">
    <property type="protein sequence ID" value="RVV97196.1"/>
    <property type="molecule type" value="Genomic_DNA"/>
</dbReference>
<organism evidence="4 5">
    <name type="scientific">Mesobaculum littorinae</name>
    <dbReference type="NCBI Taxonomy" id="2486419"/>
    <lineage>
        <taxon>Bacteria</taxon>
        <taxon>Pseudomonadati</taxon>
        <taxon>Pseudomonadota</taxon>
        <taxon>Alphaproteobacteria</taxon>
        <taxon>Rhodobacterales</taxon>
        <taxon>Roseobacteraceae</taxon>
        <taxon>Mesobaculum</taxon>
    </lineage>
</organism>
<reference evidence="4 5" key="1">
    <citation type="submission" date="2018-11" db="EMBL/GenBank/DDBJ databases">
        <title>Mesobaculum littorinae gen. nov., sp. nov., isolated from Littorina scabra that represents a novel genus of the order Rhodobacteraceae.</title>
        <authorList>
            <person name="Li F."/>
        </authorList>
    </citation>
    <scope>NUCLEOTIDE SEQUENCE [LARGE SCALE GENOMIC DNA]</scope>
    <source>
        <strain evidence="4 5">M0103</strain>
    </source>
</reference>
<comment type="caution">
    <text evidence="4">The sequence shown here is derived from an EMBL/GenBank/DDBJ whole genome shotgun (WGS) entry which is preliminary data.</text>
</comment>
<name>A0A438AER4_9RHOB</name>
<keyword evidence="3" id="KW-0418">Kinase</keyword>
<evidence type="ECO:0000313" key="5">
    <source>
        <dbReference type="Proteomes" id="UP000285908"/>
    </source>
</evidence>
<keyword evidence="5" id="KW-1185">Reference proteome</keyword>
<dbReference type="GO" id="GO:0019563">
    <property type="term" value="P:glycerol catabolic process"/>
    <property type="evidence" value="ECO:0007669"/>
    <property type="project" value="TreeGrafter"/>
</dbReference>
<comment type="similarity">
    <text evidence="1">Belongs to the FGGY kinase family.</text>
</comment>
<proteinExistence type="inferred from homology"/>
<dbReference type="GO" id="GO:0005829">
    <property type="term" value="C:cytosol"/>
    <property type="evidence" value="ECO:0007669"/>
    <property type="project" value="TreeGrafter"/>
</dbReference>
<dbReference type="SUPFAM" id="SSF53067">
    <property type="entry name" value="Actin-like ATPase domain"/>
    <property type="match status" value="1"/>
</dbReference>
<evidence type="ECO:0000256" key="3">
    <source>
        <dbReference type="ARBA" id="ARBA00022777"/>
    </source>
</evidence>
<dbReference type="PANTHER" id="PTHR10196:SF69">
    <property type="entry name" value="GLYCEROL KINASE"/>
    <property type="match status" value="1"/>
</dbReference>
<evidence type="ECO:0000313" key="4">
    <source>
        <dbReference type="EMBL" id="RVV97196.1"/>
    </source>
</evidence>
<protein>
    <submittedName>
        <fullName evidence="4">Uncharacterized protein</fullName>
    </submittedName>
</protein>
<dbReference type="Proteomes" id="UP000285908">
    <property type="component" value="Unassembled WGS sequence"/>
</dbReference>
<sequence length="175" mass="17841">MLVDTKALAWSPDFVQRFDAPLDVLPDPRPSDSRFGETAAGATAVPARISVLSMLGYSHAAPCAHGVRGLGEENATYGTGSSLLTQAPRRTASRNGLSGTIAWSGGQTAYARKGNTTVSAQAAAFAAGKLGLTSVVEVSAMAQTVPAPAIPGAGREAWADTGGKVRAEGLCADFH</sequence>
<accession>A0A438AER4</accession>
<dbReference type="AlphaFoldDB" id="A0A438AER4"/>
<dbReference type="Gene3D" id="3.30.420.40">
    <property type="match status" value="1"/>
</dbReference>
<evidence type="ECO:0000256" key="1">
    <source>
        <dbReference type="ARBA" id="ARBA00009156"/>
    </source>
</evidence>
<dbReference type="InterPro" id="IPR043129">
    <property type="entry name" value="ATPase_NBD"/>
</dbReference>
<keyword evidence="2" id="KW-0808">Transferase</keyword>
<evidence type="ECO:0000256" key="2">
    <source>
        <dbReference type="ARBA" id="ARBA00022679"/>
    </source>
</evidence>